<feature type="signal peptide" evidence="1">
    <location>
        <begin position="1"/>
        <end position="29"/>
    </location>
</feature>
<dbReference type="Gene3D" id="3.80.10.10">
    <property type="entry name" value="Ribonuclease Inhibitor"/>
    <property type="match status" value="1"/>
</dbReference>
<proteinExistence type="predicted"/>
<organism evidence="3">
    <name type="scientific">Harpegnathos saltator</name>
    <name type="common">Jerdon's jumping ant</name>
    <dbReference type="NCBI Taxonomy" id="610380"/>
    <lineage>
        <taxon>Eukaryota</taxon>
        <taxon>Metazoa</taxon>
        <taxon>Ecdysozoa</taxon>
        <taxon>Arthropoda</taxon>
        <taxon>Hexapoda</taxon>
        <taxon>Insecta</taxon>
        <taxon>Pterygota</taxon>
        <taxon>Neoptera</taxon>
        <taxon>Endopterygota</taxon>
        <taxon>Hymenoptera</taxon>
        <taxon>Apocrita</taxon>
        <taxon>Aculeata</taxon>
        <taxon>Formicoidea</taxon>
        <taxon>Formicidae</taxon>
        <taxon>Ponerinae</taxon>
        <taxon>Ponerini</taxon>
        <taxon>Harpegnathos</taxon>
    </lineage>
</organism>
<reference evidence="2 3" key="1">
    <citation type="journal article" date="2010" name="Science">
        <title>Genomic comparison of the ants Camponotus floridanus and Harpegnathos saltator.</title>
        <authorList>
            <person name="Bonasio R."/>
            <person name="Zhang G."/>
            <person name="Ye C."/>
            <person name="Mutti N.S."/>
            <person name="Fang X."/>
            <person name="Qin N."/>
            <person name="Donahue G."/>
            <person name="Yang P."/>
            <person name="Li Q."/>
            <person name="Li C."/>
            <person name="Zhang P."/>
            <person name="Huang Z."/>
            <person name="Berger S.L."/>
            <person name="Reinberg D."/>
            <person name="Wang J."/>
            <person name="Liebig J."/>
        </authorList>
    </citation>
    <scope>NUCLEOTIDE SEQUENCE [LARGE SCALE GENOMIC DNA]</scope>
    <source>
        <strain evidence="2 3">R22 G/1</strain>
    </source>
</reference>
<dbReference type="Proteomes" id="UP000008237">
    <property type="component" value="Unassembled WGS sequence"/>
</dbReference>
<dbReference type="EMBL" id="GL453340">
    <property type="protein sequence ID" value="EFN76182.1"/>
    <property type="molecule type" value="Genomic_DNA"/>
</dbReference>
<protein>
    <submittedName>
        <fullName evidence="2">Uncharacterized protein</fullName>
    </submittedName>
</protein>
<feature type="chain" id="PRO_5003157715" evidence="1">
    <location>
        <begin position="30"/>
        <end position="287"/>
    </location>
</feature>
<accession>E2C769</accession>
<keyword evidence="3" id="KW-1185">Reference proteome</keyword>
<dbReference type="InParanoid" id="E2C769"/>
<dbReference type="AlphaFoldDB" id="E2C769"/>
<name>E2C769_HARSA</name>
<gene>
    <name evidence="2" type="ORF">EAI_05577</name>
</gene>
<dbReference type="InterPro" id="IPR032675">
    <property type="entry name" value="LRR_dom_sf"/>
</dbReference>
<evidence type="ECO:0000256" key="1">
    <source>
        <dbReference type="SAM" id="SignalP"/>
    </source>
</evidence>
<sequence>MSVGDTNHARVGISRWLLVALTTVPPTEEEEWAGERAREEKGIQARQSGLGSNSDVVIHCRFLNGSSSTCRKVHSPEYPFGNARVARDYSSSTTFKEPAREAAIMNENMITEEVFRFLARNLNFLDFRTLYQENMITEEVFRFLARNLNFLDFRTLYQENMITEEVFRFLARNLNFLDFRTLYQENMITEEVFRFLARNLNFLDFRTLYQENMITEEVFRFLARNLNFLDFRTLYQENMITEEVFRFLARNLNFLDFRTLYQENMITEEIILLFIFLKVRFKGKVFK</sequence>
<evidence type="ECO:0000313" key="3">
    <source>
        <dbReference type="Proteomes" id="UP000008237"/>
    </source>
</evidence>
<evidence type="ECO:0000313" key="2">
    <source>
        <dbReference type="EMBL" id="EFN76182.1"/>
    </source>
</evidence>
<keyword evidence="1" id="KW-0732">Signal</keyword>